<protein>
    <recommendedName>
        <fullName evidence="3">F-box domain-containing protein</fullName>
    </recommendedName>
</protein>
<reference evidence="1 2" key="1">
    <citation type="journal article" date="2014" name="Genome Biol. Evol.">
        <title>The genome of the myxosporean Thelohanellus kitauei shows adaptations to nutrient acquisition within its fish host.</title>
        <authorList>
            <person name="Yang Y."/>
            <person name="Xiong J."/>
            <person name="Zhou Z."/>
            <person name="Huo F."/>
            <person name="Miao W."/>
            <person name="Ran C."/>
            <person name="Liu Y."/>
            <person name="Zhang J."/>
            <person name="Feng J."/>
            <person name="Wang M."/>
            <person name="Wang M."/>
            <person name="Wang L."/>
            <person name="Yao B."/>
        </authorList>
    </citation>
    <scope>NUCLEOTIDE SEQUENCE [LARGE SCALE GENOMIC DNA]</scope>
    <source>
        <strain evidence="1">Wuqing</strain>
    </source>
</reference>
<accession>A0A0C2J5S2</accession>
<evidence type="ECO:0000313" key="2">
    <source>
        <dbReference type="Proteomes" id="UP000031668"/>
    </source>
</evidence>
<comment type="caution">
    <text evidence="1">The sequence shown here is derived from an EMBL/GenBank/DDBJ whole genome shotgun (WGS) entry which is preliminary data.</text>
</comment>
<organism evidence="1 2">
    <name type="scientific">Thelohanellus kitauei</name>
    <name type="common">Myxosporean</name>
    <dbReference type="NCBI Taxonomy" id="669202"/>
    <lineage>
        <taxon>Eukaryota</taxon>
        <taxon>Metazoa</taxon>
        <taxon>Cnidaria</taxon>
        <taxon>Myxozoa</taxon>
        <taxon>Myxosporea</taxon>
        <taxon>Bivalvulida</taxon>
        <taxon>Platysporina</taxon>
        <taxon>Myxobolidae</taxon>
        <taxon>Thelohanellus</taxon>
    </lineage>
</organism>
<sequence length="280" mass="33035">MERTNSSAIPRKPIIDKQVLLEKYGLDVNPIELKPKRCMFIRPLPTSTEKINDAEVLFPKGAMKNIFKYLTIHEILDLRFVNKYFSKLCIDIIRQHPQWLITEFSFLSVQTLKIIIYLQPQTLNLSNNPKINPEYIEYITSYCPRVKCLILERSDISFINQLDFYILNRLNLEKVLMPWSKASCDTIGKFFSYDVSKYMVYLKHIDIRGHKLSPNLLAFIIKVFIRLQFLDISECSFDPKLLFKLLKLATKRRYILTIKVSQKLEENPEILEKNIKFSTT</sequence>
<evidence type="ECO:0008006" key="3">
    <source>
        <dbReference type="Google" id="ProtNLM"/>
    </source>
</evidence>
<dbReference type="SUPFAM" id="SSF52047">
    <property type="entry name" value="RNI-like"/>
    <property type="match status" value="1"/>
</dbReference>
<dbReference type="Gene3D" id="3.80.10.10">
    <property type="entry name" value="Ribonuclease Inhibitor"/>
    <property type="match status" value="1"/>
</dbReference>
<gene>
    <name evidence="1" type="ORF">RF11_03609</name>
</gene>
<proteinExistence type="predicted"/>
<dbReference type="AlphaFoldDB" id="A0A0C2J5S2"/>
<name>A0A0C2J5S2_THEKT</name>
<keyword evidence="2" id="KW-1185">Reference proteome</keyword>
<dbReference type="InterPro" id="IPR032675">
    <property type="entry name" value="LRR_dom_sf"/>
</dbReference>
<evidence type="ECO:0000313" key="1">
    <source>
        <dbReference type="EMBL" id="KII73114.1"/>
    </source>
</evidence>
<dbReference type="Proteomes" id="UP000031668">
    <property type="component" value="Unassembled WGS sequence"/>
</dbReference>
<dbReference type="EMBL" id="JWZT01000994">
    <property type="protein sequence ID" value="KII73114.1"/>
    <property type="molecule type" value="Genomic_DNA"/>
</dbReference>